<accession>A0ABW0X1U8</accession>
<dbReference type="CDD" id="cd13931">
    <property type="entry name" value="PT-CloQ_NphB"/>
    <property type="match status" value="1"/>
</dbReference>
<comment type="caution">
    <text evidence="4">The sequence shown here is derived from an EMBL/GenBank/DDBJ whole genome shotgun (WGS) entry which is preliminary data.</text>
</comment>
<evidence type="ECO:0000313" key="5">
    <source>
        <dbReference type="Proteomes" id="UP001595975"/>
    </source>
</evidence>
<dbReference type="SUPFAM" id="SSF143492">
    <property type="entry name" value="Prenyltransferase-like"/>
    <property type="match status" value="1"/>
</dbReference>
<dbReference type="RefSeq" id="WP_380224715.1">
    <property type="nucleotide sequence ID" value="NZ_JBHSOF010000007.1"/>
</dbReference>
<evidence type="ECO:0000256" key="2">
    <source>
        <dbReference type="ARBA" id="ARBA00022602"/>
    </source>
</evidence>
<dbReference type="EMBL" id="JBHSOF010000007">
    <property type="protein sequence ID" value="MFC5663071.1"/>
    <property type="molecule type" value="Genomic_DNA"/>
</dbReference>
<dbReference type="Pfam" id="PF11468">
    <property type="entry name" value="PTase_Orf2"/>
    <property type="match status" value="1"/>
</dbReference>
<gene>
    <name evidence="4" type="ORF">ACFP3U_08755</name>
</gene>
<dbReference type="Proteomes" id="UP001595975">
    <property type="component" value="Unassembled WGS sequence"/>
</dbReference>
<dbReference type="InterPro" id="IPR020965">
    <property type="entry name" value="Prenyltransferase_CloQ"/>
</dbReference>
<reference evidence="5" key="1">
    <citation type="journal article" date="2019" name="Int. J. Syst. Evol. Microbiol.">
        <title>The Global Catalogue of Microorganisms (GCM) 10K type strain sequencing project: providing services to taxonomists for standard genome sequencing and annotation.</title>
        <authorList>
            <consortium name="The Broad Institute Genomics Platform"/>
            <consortium name="The Broad Institute Genome Sequencing Center for Infectious Disease"/>
            <person name="Wu L."/>
            <person name="Ma J."/>
        </authorList>
    </citation>
    <scope>NUCLEOTIDE SEQUENCE [LARGE SCALE GENOMIC DNA]</scope>
    <source>
        <strain evidence="5">CGMCC 4.1437</strain>
    </source>
</reference>
<organism evidence="4 5">
    <name type="scientific">Kitasatospora misakiensis</name>
    <dbReference type="NCBI Taxonomy" id="67330"/>
    <lineage>
        <taxon>Bacteria</taxon>
        <taxon>Bacillati</taxon>
        <taxon>Actinomycetota</taxon>
        <taxon>Actinomycetes</taxon>
        <taxon>Kitasatosporales</taxon>
        <taxon>Streptomycetaceae</taxon>
        <taxon>Kitasatospora</taxon>
    </lineage>
</organism>
<keyword evidence="2" id="KW-0637">Prenyltransferase</keyword>
<comment type="similarity">
    <text evidence="1">Belongs to the aromatic prenyltransferase family.</text>
</comment>
<dbReference type="InterPro" id="IPR033964">
    <property type="entry name" value="ABBA"/>
</dbReference>
<protein>
    <submittedName>
        <fullName evidence="4">Aromatic prenyltransferase</fullName>
    </submittedName>
</protein>
<proteinExistence type="inferred from homology"/>
<keyword evidence="3" id="KW-0808">Transferase</keyword>
<evidence type="ECO:0000313" key="4">
    <source>
        <dbReference type="EMBL" id="MFC5663071.1"/>
    </source>
</evidence>
<dbReference type="SFLD" id="SFLDS00036">
    <property type="entry name" value="Aromatic_Prenyltransferase"/>
    <property type="match status" value="1"/>
</dbReference>
<sequence>MSESAFLENFYAAIEGTARVVEVPFERETVWPILTAYQDVLPESVISFRVQNSPNGADDLDCRFTMLPRGLDPYAVALEHGLTEKTDHPVGKLLAEVHGSLPIDSCGVDFGVRAGFTKTWSFPTIERLLTTREIAALPSAPEGVTANLDLFDRYGLSDIVSTVGIDYGSRTVNLYFGGGASGRVPRETFAPEGVRALLAEVGLPAPSEELLEFNEKAFVMYATLSWDSPKISRLTFSVMTPEPLALPVTVAPQITQLVQNAPYSTEGRNFVYGVTATPKGEYHKIQSYYQWKRPVEKMLVAEA</sequence>
<dbReference type="InterPro" id="IPR036239">
    <property type="entry name" value="PrenylTrfase-like_sf"/>
</dbReference>
<keyword evidence="5" id="KW-1185">Reference proteome</keyword>
<dbReference type="SFLD" id="SFLDG01163">
    <property type="entry name" value="II"/>
    <property type="match status" value="1"/>
</dbReference>
<evidence type="ECO:0000256" key="1">
    <source>
        <dbReference type="ARBA" id="ARBA00005368"/>
    </source>
</evidence>
<evidence type="ECO:0000256" key="3">
    <source>
        <dbReference type="ARBA" id="ARBA00022679"/>
    </source>
</evidence>
<name>A0ABW0X1U8_9ACTN</name>